<dbReference type="RefSeq" id="WP_061424475.1">
    <property type="nucleotide sequence ID" value="NZ_KQ970261.1"/>
</dbReference>
<evidence type="ECO:0000313" key="1">
    <source>
        <dbReference type="EMBL" id="RSK00702.1"/>
    </source>
</evidence>
<name>A0A3R9L8B8_STRMT</name>
<dbReference type="OrthoDB" id="2225014at2"/>
<organism evidence="1 2">
    <name type="scientific">Streptococcus mitis</name>
    <dbReference type="NCBI Taxonomy" id="28037"/>
    <lineage>
        <taxon>Bacteria</taxon>
        <taxon>Bacillati</taxon>
        <taxon>Bacillota</taxon>
        <taxon>Bacilli</taxon>
        <taxon>Lactobacillales</taxon>
        <taxon>Streptococcaceae</taxon>
        <taxon>Streptococcus</taxon>
        <taxon>Streptococcus mitis group</taxon>
    </lineage>
</organism>
<dbReference type="AlphaFoldDB" id="A0A3R9L8B8"/>
<accession>A0A3R9L8B8</accession>
<reference evidence="1 2" key="1">
    <citation type="submission" date="2018-11" db="EMBL/GenBank/DDBJ databases">
        <title>Species Designations Belie Phenotypic and Genotypic Heterogeneity in Oral Streptococci.</title>
        <authorList>
            <person name="Velsko I."/>
        </authorList>
    </citation>
    <scope>NUCLEOTIDE SEQUENCE [LARGE SCALE GENOMIC DNA]</scope>
    <source>
        <strain evidence="1 2">BCC17</strain>
    </source>
</reference>
<dbReference type="Proteomes" id="UP000277819">
    <property type="component" value="Unassembled WGS sequence"/>
</dbReference>
<proteinExistence type="predicted"/>
<comment type="caution">
    <text evidence="1">The sequence shown here is derived from an EMBL/GenBank/DDBJ whole genome shotgun (WGS) entry which is preliminary data.</text>
</comment>
<dbReference type="EMBL" id="RJPX01000041">
    <property type="protein sequence ID" value="RSK00702.1"/>
    <property type="molecule type" value="Genomic_DNA"/>
</dbReference>
<gene>
    <name evidence="1" type="ORF">D8787_09010</name>
</gene>
<evidence type="ECO:0000313" key="2">
    <source>
        <dbReference type="Proteomes" id="UP000277819"/>
    </source>
</evidence>
<protein>
    <submittedName>
        <fullName evidence="1">Uncharacterized protein</fullName>
    </submittedName>
</protein>
<sequence length="137" mass="15740">MASIFFFNAPNVLVYQIQKEKVVARNITLDYSNSDFVFPVIDAYIDSGNSFDFIFSNNVLVIPDPRPKQSIKTYSLYFNSDMIPISTQGEWIACFGIIKKENEMFVAGNIQLDQTLHLIKHFTITDSNNNRLPIQYT</sequence>